<accession>H6L9N2</accession>
<gene>
    <name evidence="1" type="ordered locus">SGRA_0471</name>
</gene>
<evidence type="ECO:0000313" key="2">
    <source>
        <dbReference type="Proteomes" id="UP000007519"/>
    </source>
</evidence>
<evidence type="ECO:0000313" key="1">
    <source>
        <dbReference type="EMBL" id="AFC23210.1"/>
    </source>
</evidence>
<dbReference type="AlphaFoldDB" id="H6L9N2"/>
<protein>
    <submittedName>
        <fullName evidence="1">Uncharacterized protein</fullName>
    </submittedName>
</protein>
<dbReference type="STRING" id="984262.SGRA_0471"/>
<proteinExistence type="predicted"/>
<dbReference type="Proteomes" id="UP000007519">
    <property type="component" value="Chromosome"/>
</dbReference>
<name>H6L9N2_SAPGL</name>
<dbReference type="EMBL" id="CP002831">
    <property type="protein sequence ID" value="AFC23210.1"/>
    <property type="molecule type" value="Genomic_DNA"/>
</dbReference>
<sequence>MGQPKAAGLAGLLGPSGFRPRSGLTATRSAALGRSSAFFAQKEHLRPPDFYSFLGSAKKMLPKA</sequence>
<dbReference type="HOGENOM" id="CLU_2865288_0_0_10"/>
<organism evidence="1 2">
    <name type="scientific">Saprospira grandis (strain Lewin)</name>
    <dbReference type="NCBI Taxonomy" id="984262"/>
    <lineage>
        <taxon>Bacteria</taxon>
        <taxon>Pseudomonadati</taxon>
        <taxon>Bacteroidota</taxon>
        <taxon>Saprospiria</taxon>
        <taxon>Saprospirales</taxon>
        <taxon>Saprospiraceae</taxon>
        <taxon>Saprospira</taxon>
    </lineage>
</organism>
<reference evidence="1 2" key="1">
    <citation type="journal article" date="2012" name="Stand. Genomic Sci.">
        <title>Complete genome sequencing and analysis of Saprospira grandis str. Lewin, a predatory marine bacterium.</title>
        <authorList>
            <person name="Saw J.H."/>
            <person name="Yuryev A."/>
            <person name="Kanbe M."/>
            <person name="Hou S."/>
            <person name="Young A.G."/>
            <person name="Aizawa S."/>
            <person name="Alam M."/>
        </authorList>
    </citation>
    <scope>NUCLEOTIDE SEQUENCE [LARGE SCALE GENOMIC DNA]</scope>
    <source>
        <strain evidence="1 2">Lewin</strain>
    </source>
</reference>
<keyword evidence="2" id="KW-1185">Reference proteome</keyword>
<dbReference type="KEGG" id="sgn:SGRA_0471"/>